<evidence type="ECO:0008006" key="3">
    <source>
        <dbReference type="Google" id="ProtNLM"/>
    </source>
</evidence>
<gene>
    <name evidence="1" type="ORF">ACM46_14590</name>
</gene>
<evidence type="ECO:0000313" key="1">
    <source>
        <dbReference type="EMBL" id="KMQ63161.1"/>
    </source>
</evidence>
<dbReference type="EMBL" id="LFND01000004">
    <property type="protein sequence ID" value="KMQ63161.1"/>
    <property type="molecule type" value="Genomic_DNA"/>
</dbReference>
<name>A0A0J7IBC8_9FLAO</name>
<sequence>MNFMKNAKKLRKEDLKNISGGSWEGSVNIGKPDYSLCGCSCSGSVTGPWYCSEYIACPQVYTCGEAAI</sequence>
<proteinExistence type="predicted"/>
<dbReference type="Proteomes" id="UP000036261">
    <property type="component" value="Unassembled WGS sequence"/>
</dbReference>
<evidence type="ECO:0000313" key="2">
    <source>
        <dbReference type="Proteomes" id="UP000036261"/>
    </source>
</evidence>
<protein>
    <recommendedName>
        <fullName evidence="3">Bacteriocin</fullName>
    </recommendedName>
</protein>
<organism evidence="1 2">
    <name type="scientific">Chryseobacterium angstadtii</name>
    <dbReference type="NCBI Taxonomy" id="558151"/>
    <lineage>
        <taxon>Bacteria</taxon>
        <taxon>Pseudomonadati</taxon>
        <taxon>Bacteroidota</taxon>
        <taxon>Flavobacteriia</taxon>
        <taxon>Flavobacteriales</taxon>
        <taxon>Weeksellaceae</taxon>
        <taxon>Chryseobacterium group</taxon>
        <taxon>Chryseobacterium</taxon>
    </lineage>
</organism>
<dbReference type="AlphaFoldDB" id="A0A0J7IBC8"/>
<dbReference type="OrthoDB" id="1366592at2"/>
<comment type="caution">
    <text evidence="1">The sequence shown here is derived from an EMBL/GenBank/DDBJ whole genome shotgun (WGS) entry which is preliminary data.</text>
</comment>
<keyword evidence="2" id="KW-1185">Reference proteome</keyword>
<dbReference type="PATRIC" id="fig|558151.6.peg.3087"/>
<accession>A0A0J7IBC8</accession>
<reference evidence="1 2" key="1">
    <citation type="journal article" date="2013" name="Int. J. Syst. Evol. Microbiol.">
        <title>Chryseobacterium angstadtii sp. nov., isolated from a newt tank.</title>
        <authorList>
            <person name="Kirk K.E."/>
            <person name="Hoffman J.A."/>
            <person name="Smith K.A."/>
            <person name="Strahan B.L."/>
            <person name="Failor K.C."/>
            <person name="Krebs J.E."/>
            <person name="Gale A.N."/>
            <person name="Do T.D."/>
            <person name="Sontag T.C."/>
            <person name="Batties A.M."/>
            <person name="Mistiszyn K."/>
            <person name="Newman J.D."/>
        </authorList>
    </citation>
    <scope>NUCLEOTIDE SEQUENCE [LARGE SCALE GENOMIC DNA]</scope>
    <source>
        <strain evidence="1 2">KM</strain>
    </source>
</reference>